<feature type="region of interest" description="Disordered" evidence="1">
    <location>
        <begin position="1"/>
        <end position="22"/>
    </location>
</feature>
<comment type="caution">
    <text evidence="2">The sequence shown here is derived from an EMBL/GenBank/DDBJ whole genome shotgun (WGS) entry which is preliminary data.</text>
</comment>
<protein>
    <submittedName>
        <fullName evidence="2">Uncharacterized protein</fullName>
    </submittedName>
</protein>
<dbReference type="RefSeq" id="WP_285578228.1">
    <property type="nucleotide sequence ID" value="NZ_BSTK01000010.1"/>
</dbReference>
<evidence type="ECO:0000313" key="3">
    <source>
        <dbReference type="Proteomes" id="UP001165074"/>
    </source>
</evidence>
<dbReference type="EMBL" id="BSTK01000010">
    <property type="protein sequence ID" value="GLY88418.1"/>
    <property type="molecule type" value="Genomic_DNA"/>
</dbReference>
<dbReference type="AlphaFoldDB" id="A0A9W6VX05"/>
<organism evidence="2 3">
    <name type="scientific">Actinoallomurus iriomotensis</name>
    <dbReference type="NCBI Taxonomy" id="478107"/>
    <lineage>
        <taxon>Bacteria</taxon>
        <taxon>Bacillati</taxon>
        <taxon>Actinomycetota</taxon>
        <taxon>Actinomycetes</taxon>
        <taxon>Streptosporangiales</taxon>
        <taxon>Thermomonosporaceae</taxon>
        <taxon>Actinoallomurus</taxon>
    </lineage>
</organism>
<reference evidence="2" key="1">
    <citation type="submission" date="2023-03" db="EMBL/GenBank/DDBJ databases">
        <title>Actinoallomurus iriomotensis NBRC 103684.</title>
        <authorList>
            <person name="Ichikawa N."/>
            <person name="Sato H."/>
            <person name="Tonouchi N."/>
        </authorList>
    </citation>
    <scope>NUCLEOTIDE SEQUENCE</scope>
    <source>
        <strain evidence="2">NBRC 103684</strain>
    </source>
</reference>
<sequence>MLVPDTSAPMAVPCSSKDLSDDPEFRQRAGRIMLRHGQAILDSVEDLSDLGMVENARAEIRVHGVPPLFKLYVLNNEKAIFGFYPIRRHEVKINVVAWVGWGAAGS</sequence>
<dbReference type="Proteomes" id="UP001165074">
    <property type="component" value="Unassembled WGS sequence"/>
</dbReference>
<keyword evidence="3" id="KW-1185">Reference proteome</keyword>
<gene>
    <name evidence="2" type="ORF">Airi02_063470</name>
</gene>
<evidence type="ECO:0000256" key="1">
    <source>
        <dbReference type="SAM" id="MobiDB-lite"/>
    </source>
</evidence>
<proteinExistence type="predicted"/>
<evidence type="ECO:0000313" key="2">
    <source>
        <dbReference type="EMBL" id="GLY88418.1"/>
    </source>
</evidence>
<name>A0A9W6VX05_9ACTN</name>
<accession>A0A9W6VX05</accession>